<accession>A0A0K9XC65</accession>
<gene>
    <name evidence="1" type="ORF">AC230_20320</name>
</gene>
<protein>
    <submittedName>
        <fullName evidence="1">Uncharacterized protein</fullName>
    </submittedName>
</protein>
<dbReference type="Proteomes" id="UP000037288">
    <property type="component" value="Unassembled WGS sequence"/>
</dbReference>
<dbReference type="OrthoDB" id="4200717at2"/>
<organism evidence="1 2">
    <name type="scientific">Streptomyces caatingaensis</name>
    <dbReference type="NCBI Taxonomy" id="1678637"/>
    <lineage>
        <taxon>Bacteria</taxon>
        <taxon>Bacillati</taxon>
        <taxon>Actinomycetota</taxon>
        <taxon>Actinomycetes</taxon>
        <taxon>Kitasatosporales</taxon>
        <taxon>Streptomycetaceae</taxon>
        <taxon>Streptomyces</taxon>
    </lineage>
</organism>
<dbReference type="RefSeq" id="WP_049717700.1">
    <property type="nucleotide sequence ID" value="NZ_LFXA01000013.1"/>
</dbReference>
<comment type="caution">
    <text evidence="1">The sequence shown here is derived from an EMBL/GenBank/DDBJ whole genome shotgun (WGS) entry which is preliminary data.</text>
</comment>
<dbReference type="AlphaFoldDB" id="A0A0K9XC65"/>
<dbReference type="EMBL" id="LFXA01000013">
    <property type="protein sequence ID" value="KNB50793.1"/>
    <property type="molecule type" value="Genomic_DNA"/>
</dbReference>
<evidence type="ECO:0000313" key="2">
    <source>
        <dbReference type="Proteomes" id="UP000037288"/>
    </source>
</evidence>
<evidence type="ECO:0000313" key="1">
    <source>
        <dbReference type="EMBL" id="KNB50793.1"/>
    </source>
</evidence>
<dbReference type="PATRIC" id="fig|1678637.3.peg.4349"/>
<dbReference type="STRING" id="1678637.AC230_20320"/>
<keyword evidence="2" id="KW-1185">Reference proteome</keyword>
<proteinExistence type="predicted"/>
<sequence>MNSPTQKAWYAWPAHDAVTATRVGGTEGPAVALGLLPHANEPLGNVVLSRTGDYAGDPEGLWLVGPVEPPPAAGRFPLPCDLLAFLAGGHLPPLPDQAEFSHTAAEPATLGQRRAHAFRRAVGATGAEALLLLHNDAFSPFPYLYAHRPWPALEDALLRSPDHPAGTVPPAAWTDRLGPRTYAYFPAARLGVRGQESAGCFLPDALGIPVLTLELPMFRWESVPDAVRRDLREAMGRWIADGAGDRTGLLERARRLPAPVPMIPAEVTARTLRTAVAAVRGELRAAATARLRRG</sequence>
<reference evidence="2" key="1">
    <citation type="submission" date="2015-07" db="EMBL/GenBank/DDBJ databases">
        <title>Draft genome sequence of Streptomyces sp. CMAA 1322, a bacterium isolated from Caatinga biome, from dry forest semiarid of Brazil.</title>
        <authorList>
            <person name="Santos S.N."/>
            <person name="Gacesa R."/>
            <person name="Taketani R.G."/>
            <person name="Long P.F."/>
            <person name="Melo I.S."/>
        </authorList>
    </citation>
    <scope>NUCLEOTIDE SEQUENCE [LARGE SCALE GENOMIC DNA]</scope>
    <source>
        <strain evidence="2">CMAA 1322</strain>
    </source>
</reference>
<name>A0A0K9XC65_9ACTN</name>